<dbReference type="SUPFAM" id="SSF53335">
    <property type="entry name" value="S-adenosyl-L-methionine-dependent methyltransferases"/>
    <property type="match status" value="1"/>
</dbReference>
<comment type="caution">
    <text evidence="6">Lacks conserved residue(s) required for the propagation of feature annotation.</text>
</comment>
<feature type="binding site" evidence="6">
    <location>
        <position position="113"/>
    </location>
    <ligand>
        <name>S-adenosyl-L-methionine</name>
        <dbReference type="ChEBI" id="CHEBI:59789"/>
    </ligand>
</feature>
<dbReference type="PROSITE" id="PS51689">
    <property type="entry name" value="SAM_RNA_A_N6_MT"/>
    <property type="match status" value="1"/>
</dbReference>
<feature type="binding site" evidence="6">
    <location>
        <position position="65"/>
    </location>
    <ligand>
        <name>S-adenosyl-L-methionine</name>
        <dbReference type="ChEBI" id="CHEBI:59789"/>
    </ligand>
</feature>
<dbReference type="BioCyc" id="IAGG583356:GHAH-1026-MONOMER"/>
<dbReference type="GO" id="GO:0003723">
    <property type="term" value="F:RNA binding"/>
    <property type="evidence" value="ECO:0007669"/>
    <property type="project" value="UniProtKB-UniRule"/>
</dbReference>
<feature type="binding site" evidence="6">
    <location>
        <position position="88"/>
    </location>
    <ligand>
        <name>S-adenosyl-L-methionine</name>
        <dbReference type="ChEBI" id="CHEBI:59789"/>
    </ligand>
</feature>
<evidence type="ECO:0000256" key="6">
    <source>
        <dbReference type="PROSITE-ProRule" id="PRU01026"/>
    </source>
</evidence>
<dbReference type="InterPro" id="IPR011530">
    <property type="entry name" value="rRNA_adenine_dimethylase"/>
</dbReference>
<dbReference type="EMBL" id="CP002098">
    <property type="protein sequence ID" value="ADM27858.1"/>
    <property type="molecule type" value="Genomic_DNA"/>
</dbReference>
<dbReference type="InterPro" id="IPR001737">
    <property type="entry name" value="KsgA/Erm"/>
</dbReference>
<keyword evidence="1" id="KW-0698">rRNA processing</keyword>
<feature type="binding site" evidence="6">
    <location>
        <position position="36"/>
    </location>
    <ligand>
        <name>S-adenosyl-L-methionine</name>
        <dbReference type="ChEBI" id="CHEBI:59789"/>
    </ligand>
</feature>
<dbReference type="NCBIfam" id="TIGR00755">
    <property type="entry name" value="ksgA"/>
    <property type="match status" value="1"/>
</dbReference>
<evidence type="ECO:0000313" key="9">
    <source>
        <dbReference type="Proteomes" id="UP000001304"/>
    </source>
</evidence>
<feature type="domain" description="Ribosomal RNA adenine methylase transferase N-terminal" evidence="7">
    <location>
        <begin position="54"/>
        <end position="211"/>
    </location>
</feature>
<evidence type="ECO:0000256" key="2">
    <source>
        <dbReference type="ARBA" id="ARBA00022603"/>
    </source>
</evidence>
<dbReference type="PANTHER" id="PTHR11727">
    <property type="entry name" value="DIMETHYLADENOSINE TRANSFERASE"/>
    <property type="match status" value="1"/>
</dbReference>
<gene>
    <name evidence="8" type="ordered locus">Igag_1044</name>
</gene>
<evidence type="ECO:0000259" key="7">
    <source>
        <dbReference type="SMART" id="SM00650"/>
    </source>
</evidence>
<keyword evidence="9" id="KW-1185">Reference proteome</keyword>
<dbReference type="Pfam" id="PF00398">
    <property type="entry name" value="RrnaAD"/>
    <property type="match status" value="1"/>
</dbReference>
<evidence type="ECO:0000313" key="8">
    <source>
        <dbReference type="EMBL" id="ADM27858.1"/>
    </source>
</evidence>
<evidence type="ECO:0000256" key="5">
    <source>
        <dbReference type="ARBA" id="ARBA00022884"/>
    </source>
</evidence>
<evidence type="ECO:0000256" key="1">
    <source>
        <dbReference type="ARBA" id="ARBA00022552"/>
    </source>
</evidence>
<evidence type="ECO:0000256" key="4">
    <source>
        <dbReference type="ARBA" id="ARBA00022691"/>
    </source>
</evidence>
<comment type="similarity">
    <text evidence="6">Belongs to the class I-like SAM-binding methyltransferase superfamily. rRNA adenine N(6)-methyltransferase family.</text>
</comment>
<accession>E0SNR2</accession>
<evidence type="ECO:0000256" key="3">
    <source>
        <dbReference type="ARBA" id="ARBA00022679"/>
    </source>
</evidence>
<reference evidence="8 9" key="1">
    <citation type="journal article" date="2010" name="Stand. Genomic Sci.">
        <title>Complete genome sequence of Ignisphaera aggregans type strain (AQ1.S1).</title>
        <authorList>
            <person name="Goker M."/>
            <person name="Held B."/>
            <person name="Lapidus A."/>
            <person name="Nolan M."/>
            <person name="Spring S."/>
            <person name="Yasawong M."/>
            <person name="Lucas S."/>
            <person name="Glavina Del Rio T."/>
            <person name="Tice H."/>
            <person name="Cheng J.F."/>
            <person name="Goodwin L."/>
            <person name="Tapia R."/>
            <person name="Pitluck S."/>
            <person name="Liolios K."/>
            <person name="Ivanova N."/>
            <person name="Mavromatis K."/>
            <person name="Mikhailova N."/>
            <person name="Pati A."/>
            <person name="Chen A."/>
            <person name="Palaniappan K."/>
            <person name="Brambilla E."/>
            <person name="Land M."/>
            <person name="Hauser L."/>
            <person name="Chang Y.J."/>
            <person name="Jeffries C.D."/>
            <person name="Brettin T."/>
            <person name="Detter J.C."/>
            <person name="Han C."/>
            <person name="Rohde M."/>
            <person name="Sikorski J."/>
            <person name="Woyke T."/>
            <person name="Bristow J."/>
            <person name="Eisen J.A."/>
            <person name="Markowitz V."/>
            <person name="Hugenholtz P."/>
            <person name="Kyrpides N.C."/>
            <person name="Klenk H.P."/>
        </authorList>
    </citation>
    <scope>NUCLEOTIDE SEQUENCE [LARGE SCALE GENOMIC DNA]</scope>
    <source>
        <strain evidence="9">DSM 17230 / JCM 13409 / AQ1.S1</strain>
    </source>
</reference>
<dbReference type="CDD" id="cd02440">
    <property type="entry name" value="AdoMet_MTases"/>
    <property type="match status" value="1"/>
</dbReference>
<name>E0SNR2_IGNAA</name>
<protein>
    <submittedName>
        <fullName evidence="8">Ribosomal RNA adenine methylase transferase</fullName>
    </submittedName>
</protein>
<dbReference type="InterPro" id="IPR020598">
    <property type="entry name" value="rRNA_Ade_methylase_Trfase_N"/>
</dbReference>
<sequence length="288" mass="33660">MVNNFLDSQRDLSLWVREKLRVYGIKLKKRLSQVILLNEKTLEKIARMLKELSIIHRFSSVIEIGSGPGTLTLYVAKECTNLYIIAIEIDKRFSAILREIQEYFWNVDIIIGDAIQLIDVIRSNVAIGNLPYHITSDILIEIAKHIDIALITVQKDVGMKIISKPGSKSYGKISILLQLLFDIKYVGGIPSKFFRPKPKVDSSILLLVRKRIYDKTIERIEEMTKCLFSYRRKHVYKALKRCIDLEYVDKMLSYMEQNLWRKRVFQLSPKDIEKLVHIYVELKNGERK</sequence>
<dbReference type="InterPro" id="IPR029063">
    <property type="entry name" value="SAM-dependent_MTases_sf"/>
</dbReference>
<keyword evidence="2 6" id="KW-0489">Methyltransferase</keyword>
<dbReference type="PANTHER" id="PTHR11727:SF7">
    <property type="entry name" value="DIMETHYLADENOSINE TRANSFERASE-RELATED"/>
    <property type="match status" value="1"/>
</dbReference>
<dbReference type="InterPro" id="IPR020596">
    <property type="entry name" value="rRNA_Ade_Mease_Trfase_CS"/>
</dbReference>
<dbReference type="Gene3D" id="3.40.50.150">
    <property type="entry name" value="Vaccinia Virus protein VP39"/>
    <property type="match status" value="1"/>
</dbReference>
<keyword evidence="3 6" id="KW-0808">Transferase</keyword>
<proteinExistence type="inferred from homology"/>
<dbReference type="KEGG" id="iag:Igag_1044"/>
<dbReference type="Proteomes" id="UP000001304">
    <property type="component" value="Chromosome"/>
</dbReference>
<dbReference type="GO" id="GO:0000179">
    <property type="term" value="F:rRNA (adenine-N6,N6-)-dimethyltransferase activity"/>
    <property type="evidence" value="ECO:0007669"/>
    <property type="project" value="UniProtKB-UniRule"/>
</dbReference>
<feature type="binding site" evidence="6">
    <location>
        <position position="129"/>
    </location>
    <ligand>
        <name>S-adenosyl-L-methionine</name>
        <dbReference type="ChEBI" id="CHEBI:59789"/>
    </ligand>
</feature>
<dbReference type="STRING" id="583356.Igag_1044"/>
<keyword evidence="4 6" id="KW-0949">S-adenosyl-L-methionine</keyword>
<dbReference type="AlphaFoldDB" id="E0SNR2"/>
<organism evidence="8 9">
    <name type="scientific">Ignisphaera aggregans (strain DSM 17230 / JCM 13409 / AQ1.S1)</name>
    <dbReference type="NCBI Taxonomy" id="583356"/>
    <lineage>
        <taxon>Archaea</taxon>
        <taxon>Thermoproteota</taxon>
        <taxon>Thermoprotei</taxon>
        <taxon>Desulfurococcales</taxon>
        <taxon>Desulfurococcaceae</taxon>
        <taxon>Ignisphaera</taxon>
    </lineage>
</organism>
<keyword evidence="5 6" id="KW-0694">RNA-binding</keyword>
<dbReference type="HOGENOM" id="CLU_041220_0_0_2"/>
<dbReference type="SMART" id="SM00650">
    <property type="entry name" value="rADc"/>
    <property type="match status" value="1"/>
</dbReference>
<dbReference type="PROSITE" id="PS01131">
    <property type="entry name" value="RRNA_A_DIMETH"/>
    <property type="match status" value="1"/>
</dbReference>